<name>A0ABQ8SAJ1_PERAM</name>
<accession>A0ABQ8SAJ1</accession>
<evidence type="ECO:0008006" key="4">
    <source>
        <dbReference type="Google" id="ProtNLM"/>
    </source>
</evidence>
<organism evidence="2 3">
    <name type="scientific">Periplaneta americana</name>
    <name type="common">American cockroach</name>
    <name type="synonym">Blatta americana</name>
    <dbReference type="NCBI Taxonomy" id="6978"/>
    <lineage>
        <taxon>Eukaryota</taxon>
        <taxon>Metazoa</taxon>
        <taxon>Ecdysozoa</taxon>
        <taxon>Arthropoda</taxon>
        <taxon>Hexapoda</taxon>
        <taxon>Insecta</taxon>
        <taxon>Pterygota</taxon>
        <taxon>Neoptera</taxon>
        <taxon>Polyneoptera</taxon>
        <taxon>Dictyoptera</taxon>
        <taxon>Blattodea</taxon>
        <taxon>Blattoidea</taxon>
        <taxon>Blattidae</taxon>
        <taxon>Blattinae</taxon>
        <taxon>Periplaneta</taxon>
    </lineage>
</organism>
<keyword evidence="3" id="KW-1185">Reference proteome</keyword>
<evidence type="ECO:0000313" key="2">
    <source>
        <dbReference type="EMBL" id="KAJ4430879.1"/>
    </source>
</evidence>
<dbReference type="Proteomes" id="UP001148838">
    <property type="component" value="Unassembled WGS sequence"/>
</dbReference>
<sequence length="164" mass="18642">HYNSRASVRARFNKVQVDRYFENLKECLGKYKFPPHRLFNMDETGVSTVPDKTAKVVATKEKKSIKKIKSAERDQIVTAVFLAVTQMEVSGLFRAAFERVTTAGNAVAAFRDTCMYPCNPHVFNDYEFLPSEVTKIDLPIAEDLDQSANSNRDEDINKQQEGEN</sequence>
<evidence type="ECO:0000313" key="3">
    <source>
        <dbReference type="Proteomes" id="UP001148838"/>
    </source>
</evidence>
<protein>
    <recommendedName>
        <fullName evidence="4">Transposase</fullName>
    </recommendedName>
</protein>
<evidence type="ECO:0000256" key="1">
    <source>
        <dbReference type="SAM" id="MobiDB-lite"/>
    </source>
</evidence>
<dbReference type="EMBL" id="JAJSOF020000031">
    <property type="protein sequence ID" value="KAJ4430879.1"/>
    <property type="molecule type" value="Genomic_DNA"/>
</dbReference>
<feature type="region of interest" description="Disordered" evidence="1">
    <location>
        <begin position="141"/>
        <end position="164"/>
    </location>
</feature>
<feature type="non-terminal residue" evidence="2">
    <location>
        <position position="1"/>
    </location>
</feature>
<proteinExistence type="predicted"/>
<reference evidence="2 3" key="1">
    <citation type="journal article" date="2022" name="Allergy">
        <title>Genome assembly and annotation of Periplaneta americana reveal a comprehensive cockroach allergen profile.</title>
        <authorList>
            <person name="Wang L."/>
            <person name="Xiong Q."/>
            <person name="Saelim N."/>
            <person name="Wang L."/>
            <person name="Nong W."/>
            <person name="Wan A.T."/>
            <person name="Shi M."/>
            <person name="Liu X."/>
            <person name="Cao Q."/>
            <person name="Hui J.H.L."/>
            <person name="Sookrung N."/>
            <person name="Leung T.F."/>
            <person name="Tungtrongchitr A."/>
            <person name="Tsui S.K.W."/>
        </authorList>
    </citation>
    <scope>NUCLEOTIDE SEQUENCE [LARGE SCALE GENOMIC DNA]</scope>
    <source>
        <strain evidence="2">PWHHKU_190912</strain>
    </source>
</reference>
<comment type="caution">
    <text evidence="2">The sequence shown here is derived from an EMBL/GenBank/DDBJ whole genome shotgun (WGS) entry which is preliminary data.</text>
</comment>
<gene>
    <name evidence="2" type="ORF">ANN_19470</name>
</gene>
<feature type="compositionally biased region" description="Basic and acidic residues" evidence="1">
    <location>
        <begin position="151"/>
        <end position="164"/>
    </location>
</feature>